<reference evidence="8 9" key="1">
    <citation type="journal article" date="2019" name="Int. J. Syst. Evol. Microbiol.">
        <title>The Global Catalogue of Microorganisms (GCM) 10K type strain sequencing project: providing services to taxonomists for standard genome sequencing and annotation.</title>
        <authorList>
            <consortium name="The Broad Institute Genomics Platform"/>
            <consortium name="The Broad Institute Genome Sequencing Center for Infectious Disease"/>
            <person name="Wu L."/>
            <person name="Ma J."/>
        </authorList>
    </citation>
    <scope>NUCLEOTIDE SEQUENCE [LARGE SCALE GENOMIC DNA]</scope>
    <source>
        <strain evidence="8 9">CGMCC 1.15824</strain>
    </source>
</reference>
<evidence type="ECO:0000313" key="8">
    <source>
        <dbReference type="EMBL" id="MFC4986443.1"/>
    </source>
</evidence>
<feature type="transmembrane region" description="Helical" evidence="5">
    <location>
        <begin position="172"/>
        <end position="192"/>
    </location>
</feature>
<feature type="transmembrane region" description="Helical" evidence="5">
    <location>
        <begin position="198"/>
        <end position="216"/>
    </location>
</feature>
<feature type="compositionally biased region" description="Gly residues" evidence="6">
    <location>
        <begin position="23"/>
        <end position="34"/>
    </location>
</feature>
<evidence type="ECO:0000259" key="7">
    <source>
        <dbReference type="PROSITE" id="PS50928"/>
    </source>
</evidence>
<evidence type="ECO:0000256" key="2">
    <source>
        <dbReference type="ARBA" id="ARBA00022692"/>
    </source>
</evidence>
<dbReference type="PROSITE" id="PS50928">
    <property type="entry name" value="ABC_TM1"/>
    <property type="match status" value="1"/>
</dbReference>
<dbReference type="AlphaFoldDB" id="A0ABD5Q9T4"/>
<sequence length="364" mass="39381">MTADSHDCEPGPDDGESADDDGVGGILRGDGGQVGTPFDTTADVRETRWDRYGRAIDGYIRMPLTIMRQDWRSIVGLSIVAVYLLMGTVLTWTVEPTRTGDGPQFVQPFETWEYPLGTNEMGQDLFAQTVHSTGPVLTMMASGALFTVVMGTFFGLVAGYKGGEVDTVLSSITDVFINIPGLPLVIVLSVLFEPTHPISVGILLAVAAWAGLARAIRSQVLAIRDESFVEAARMMDVPTPELLIKEILPHLMPYIMVNLVNAARTIIFSAVALYYLGVLPFADANWGVMLNQAYHAGAIYRPDATHWLVVPMVAIAGISIGLLLIAQSLDRVFNPRVRARHADTGDAEDGDGTEPGSTEMMKQV</sequence>
<gene>
    <name evidence="8" type="ORF">ACFPFO_01360</name>
</gene>
<organism evidence="8 9">
    <name type="scientific">Saliphagus infecundisoli</name>
    <dbReference type="NCBI Taxonomy" id="1849069"/>
    <lineage>
        <taxon>Archaea</taxon>
        <taxon>Methanobacteriati</taxon>
        <taxon>Methanobacteriota</taxon>
        <taxon>Stenosarchaea group</taxon>
        <taxon>Halobacteria</taxon>
        <taxon>Halobacteriales</taxon>
        <taxon>Natrialbaceae</taxon>
        <taxon>Saliphagus</taxon>
    </lineage>
</organism>
<comment type="subcellular location">
    <subcellularLocation>
        <location evidence="5">Cell membrane</location>
        <topology evidence="5">Multi-pass membrane protein</topology>
    </subcellularLocation>
    <subcellularLocation>
        <location evidence="1">Membrane</location>
        <topology evidence="1">Multi-pass membrane protein</topology>
    </subcellularLocation>
</comment>
<accession>A0ABD5Q9T4</accession>
<dbReference type="CDD" id="cd06261">
    <property type="entry name" value="TM_PBP2"/>
    <property type="match status" value="1"/>
</dbReference>
<dbReference type="GO" id="GO:0005886">
    <property type="term" value="C:plasma membrane"/>
    <property type="evidence" value="ECO:0007669"/>
    <property type="project" value="UniProtKB-SubCell"/>
</dbReference>
<feature type="transmembrane region" description="Helical" evidence="5">
    <location>
        <begin position="254"/>
        <end position="276"/>
    </location>
</feature>
<feature type="compositionally biased region" description="Acidic residues" evidence="6">
    <location>
        <begin position="10"/>
        <end position="22"/>
    </location>
</feature>
<comment type="caution">
    <text evidence="8">The sequence shown here is derived from an EMBL/GenBank/DDBJ whole genome shotgun (WGS) entry which is preliminary data.</text>
</comment>
<dbReference type="InterPro" id="IPR000515">
    <property type="entry name" value="MetI-like"/>
</dbReference>
<dbReference type="InterPro" id="IPR035906">
    <property type="entry name" value="MetI-like_sf"/>
</dbReference>
<feature type="transmembrane region" description="Helical" evidence="5">
    <location>
        <begin position="136"/>
        <end position="160"/>
    </location>
</feature>
<comment type="similarity">
    <text evidence="5">Belongs to the binding-protein-dependent transport system permease family.</text>
</comment>
<keyword evidence="5" id="KW-0813">Transport</keyword>
<feature type="region of interest" description="Disordered" evidence="6">
    <location>
        <begin position="1"/>
        <end position="41"/>
    </location>
</feature>
<evidence type="ECO:0000256" key="4">
    <source>
        <dbReference type="ARBA" id="ARBA00023136"/>
    </source>
</evidence>
<protein>
    <submittedName>
        <fullName evidence="8">ABC transporter permease</fullName>
    </submittedName>
</protein>
<keyword evidence="9" id="KW-1185">Reference proteome</keyword>
<feature type="region of interest" description="Disordered" evidence="6">
    <location>
        <begin position="342"/>
        <end position="364"/>
    </location>
</feature>
<keyword evidence="4 5" id="KW-0472">Membrane</keyword>
<name>A0ABD5Q9T4_9EURY</name>
<evidence type="ECO:0000256" key="3">
    <source>
        <dbReference type="ARBA" id="ARBA00022989"/>
    </source>
</evidence>
<feature type="domain" description="ABC transmembrane type-1" evidence="7">
    <location>
        <begin position="133"/>
        <end position="326"/>
    </location>
</feature>
<evidence type="ECO:0000313" key="9">
    <source>
        <dbReference type="Proteomes" id="UP001595925"/>
    </source>
</evidence>
<keyword evidence="2 5" id="KW-0812">Transmembrane</keyword>
<proteinExistence type="inferred from homology"/>
<dbReference type="Proteomes" id="UP001595925">
    <property type="component" value="Unassembled WGS sequence"/>
</dbReference>
<feature type="transmembrane region" description="Helical" evidence="5">
    <location>
        <begin position="307"/>
        <end position="326"/>
    </location>
</feature>
<dbReference type="PANTHER" id="PTHR42729">
    <property type="entry name" value="OLIGO/DIPEPTIDE TRANSPORT, PERMEASE PROTEIN (DPPC-2)"/>
    <property type="match status" value="1"/>
</dbReference>
<dbReference type="EMBL" id="JBHSJG010000005">
    <property type="protein sequence ID" value="MFC4986443.1"/>
    <property type="molecule type" value="Genomic_DNA"/>
</dbReference>
<evidence type="ECO:0000256" key="6">
    <source>
        <dbReference type="SAM" id="MobiDB-lite"/>
    </source>
</evidence>
<keyword evidence="3 5" id="KW-1133">Transmembrane helix</keyword>
<dbReference type="PANTHER" id="PTHR42729:SF1">
    <property type="entry name" value="OLIGO_DIPEPTIDE TRANSPORT, PERMEASE PROTEIN (DPPC-2)"/>
    <property type="match status" value="1"/>
</dbReference>
<dbReference type="Pfam" id="PF00528">
    <property type="entry name" value="BPD_transp_1"/>
    <property type="match status" value="1"/>
</dbReference>
<evidence type="ECO:0000256" key="1">
    <source>
        <dbReference type="ARBA" id="ARBA00004141"/>
    </source>
</evidence>
<dbReference type="RefSeq" id="WP_224827929.1">
    <property type="nucleotide sequence ID" value="NZ_JAIVEF010000003.1"/>
</dbReference>
<dbReference type="Gene3D" id="1.10.3720.10">
    <property type="entry name" value="MetI-like"/>
    <property type="match status" value="1"/>
</dbReference>
<evidence type="ECO:0000256" key="5">
    <source>
        <dbReference type="RuleBase" id="RU363032"/>
    </source>
</evidence>
<feature type="transmembrane region" description="Helical" evidence="5">
    <location>
        <begin position="71"/>
        <end position="94"/>
    </location>
</feature>
<dbReference type="SUPFAM" id="SSF161098">
    <property type="entry name" value="MetI-like"/>
    <property type="match status" value="1"/>
</dbReference>